<dbReference type="EMBL" id="UYRR01030979">
    <property type="protein sequence ID" value="VDK42147.1"/>
    <property type="molecule type" value="Genomic_DNA"/>
</dbReference>
<evidence type="ECO:0000256" key="3">
    <source>
        <dbReference type="ARBA" id="ARBA00022527"/>
    </source>
</evidence>
<proteinExistence type="predicted"/>
<comment type="cofactor">
    <cofactor evidence="2">
        <name>Mg(2+)</name>
        <dbReference type="ChEBI" id="CHEBI:18420"/>
    </cofactor>
</comment>
<dbReference type="WBParaSite" id="ASIM_0001026001-mRNA-1">
    <property type="protein sequence ID" value="ASIM_0001026001-mRNA-1"/>
    <property type="gene ID" value="ASIM_0001026001"/>
</dbReference>
<organism evidence="12">
    <name type="scientific">Anisakis simplex</name>
    <name type="common">Herring worm</name>
    <dbReference type="NCBI Taxonomy" id="6269"/>
    <lineage>
        <taxon>Eukaryota</taxon>
        <taxon>Metazoa</taxon>
        <taxon>Ecdysozoa</taxon>
        <taxon>Nematoda</taxon>
        <taxon>Chromadorea</taxon>
        <taxon>Rhabditida</taxon>
        <taxon>Spirurina</taxon>
        <taxon>Ascaridomorpha</taxon>
        <taxon>Ascaridoidea</taxon>
        <taxon>Anisakidae</taxon>
        <taxon>Anisakis</taxon>
        <taxon>Anisakis simplex complex</taxon>
    </lineage>
</organism>
<sequence>MDRERSTSLWNLHILVDYCDVGSLNRFICDKKRLFPWHLRLKFAKQIACGMSYVHSKNIMHRDLTSMNVLLQSMKCDGIKAVVADFGLSCTIPTNGECLTQVGTPYWMAPECLKEEFYDEKVICSADIFSFGIIMCQMLARLDADPENGLYRTNNFGLDYDRFISHCQPGTPLESIHQNDRPS</sequence>
<dbReference type="AlphaFoldDB" id="A0A0M3JRB5"/>
<evidence type="ECO:0000259" key="9">
    <source>
        <dbReference type="PROSITE" id="PS50011"/>
    </source>
</evidence>
<keyword evidence="6" id="KW-0418">Kinase</keyword>
<dbReference type="PROSITE" id="PS50011">
    <property type="entry name" value="PROTEIN_KINASE_DOM"/>
    <property type="match status" value="1"/>
</dbReference>
<dbReference type="PROSITE" id="PS00109">
    <property type="entry name" value="PROTEIN_KINASE_TYR"/>
    <property type="match status" value="1"/>
</dbReference>
<dbReference type="Proteomes" id="UP000267096">
    <property type="component" value="Unassembled WGS sequence"/>
</dbReference>
<dbReference type="GO" id="GO:0030036">
    <property type="term" value="P:actin cytoskeleton organization"/>
    <property type="evidence" value="ECO:0007669"/>
    <property type="project" value="TreeGrafter"/>
</dbReference>
<protein>
    <submittedName>
        <fullName evidence="12">Protein kinase domain-containing protein</fullName>
    </submittedName>
</protein>
<dbReference type="GO" id="GO:0005524">
    <property type="term" value="F:ATP binding"/>
    <property type="evidence" value="ECO:0007669"/>
    <property type="project" value="UniProtKB-KW"/>
</dbReference>
<feature type="domain" description="Protein kinase" evidence="9">
    <location>
        <begin position="1"/>
        <end position="183"/>
    </location>
</feature>
<evidence type="ECO:0000256" key="1">
    <source>
        <dbReference type="ARBA" id="ARBA00001936"/>
    </source>
</evidence>
<keyword evidence="5" id="KW-0547">Nucleotide-binding</keyword>
<dbReference type="InterPro" id="IPR011009">
    <property type="entry name" value="Kinase-like_dom_sf"/>
</dbReference>
<keyword evidence="4" id="KW-0808">Transferase</keyword>
<evidence type="ECO:0000313" key="10">
    <source>
        <dbReference type="EMBL" id="VDK42147.1"/>
    </source>
</evidence>
<evidence type="ECO:0000256" key="2">
    <source>
        <dbReference type="ARBA" id="ARBA00001946"/>
    </source>
</evidence>
<dbReference type="GO" id="GO:0005737">
    <property type="term" value="C:cytoplasm"/>
    <property type="evidence" value="ECO:0007669"/>
    <property type="project" value="TreeGrafter"/>
</dbReference>
<dbReference type="PANTHER" id="PTHR46485">
    <property type="entry name" value="LIM DOMAIN KINASE 1"/>
    <property type="match status" value="1"/>
</dbReference>
<evidence type="ECO:0000256" key="6">
    <source>
        <dbReference type="ARBA" id="ARBA00022777"/>
    </source>
</evidence>
<evidence type="ECO:0000256" key="8">
    <source>
        <dbReference type="ARBA" id="ARBA00023211"/>
    </source>
</evidence>
<dbReference type="GO" id="GO:0046872">
    <property type="term" value="F:metal ion binding"/>
    <property type="evidence" value="ECO:0007669"/>
    <property type="project" value="UniProtKB-KW"/>
</dbReference>
<evidence type="ECO:0000256" key="4">
    <source>
        <dbReference type="ARBA" id="ARBA00022679"/>
    </source>
</evidence>
<evidence type="ECO:0000313" key="12">
    <source>
        <dbReference type="WBParaSite" id="ASIM_0001026001-mRNA-1"/>
    </source>
</evidence>
<evidence type="ECO:0000313" key="11">
    <source>
        <dbReference type="Proteomes" id="UP000267096"/>
    </source>
</evidence>
<keyword evidence="3" id="KW-0723">Serine/threonine-protein kinase</keyword>
<name>A0A0M3JRB5_ANISI</name>
<evidence type="ECO:0000256" key="7">
    <source>
        <dbReference type="ARBA" id="ARBA00022840"/>
    </source>
</evidence>
<dbReference type="InterPro" id="IPR008266">
    <property type="entry name" value="Tyr_kinase_AS"/>
</dbReference>
<reference evidence="12" key="1">
    <citation type="submission" date="2017-02" db="UniProtKB">
        <authorList>
            <consortium name="WormBaseParasite"/>
        </authorList>
    </citation>
    <scope>IDENTIFICATION</scope>
</reference>
<reference evidence="10 11" key="2">
    <citation type="submission" date="2018-11" db="EMBL/GenBank/DDBJ databases">
        <authorList>
            <consortium name="Pathogen Informatics"/>
        </authorList>
    </citation>
    <scope>NUCLEOTIDE SEQUENCE [LARGE SCALE GENOMIC DNA]</scope>
</reference>
<dbReference type="GO" id="GO:0004674">
    <property type="term" value="F:protein serine/threonine kinase activity"/>
    <property type="evidence" value="ECO:0007669"/>
    <property type="project" value="UniProtKB-KW"/>
</dbReference>
<dbReference type="InterPro" id="IPR000719">
    <property type="entry name" value="Prot_kinase_dom"/>
</dbReference>
<dbReference type="OrthoDB" id="20134at2759"/>
<gene>
    <name evidence="10" type="ORF">ASIM_LOCUS9991</name>
</gene>
<comment type="cofactor">
    <cofactor evidence="1">
        <name>Mn(2+)</name>
        <dbReference type="ChEBI" id="CHEBI:29035"/>
    </cofactor>
</comment>
<dbReference type="PANTHER" id="PTHR46485:SF5">
    <property type="entry name" value="CENTER DIVIDER, ISOFORM A"/>
    <property type="match status" value="1"/>
</dbReference>
<dbReference type="GO" id="GO:0005634">
    <property type="term" value="C:nucleus"/>
    <property type="evidence" value="ECO:0007669"/>
    <property type="project" value="TreeGrafter"/>
</dbReference>
<keyword evidence="8" id="KW-0464">Manganese</keyword>
<dbReference type="Pfam" id="PF00069">
    <property type="entry name" value="Pkinase"/>
    <property type="match status" value="1"/>
</dbReference>
<keyword evidence="11" id="KW-1185">Reference proteome</keyword>
<evidence type="ECO:0000256" key="5">
    <source>
        <dbReference type="ARBA" id="ARBA00022741"/>
    </source>
</evidence>
<accession>A0A0M3JRB5</accession>
<dbReference type="Gene3D" id="1.10.510.10">
    <property type="entry name" value="Transferase(Phosphotransferase) domain 1"/>
    <property type="match status" value="1"/>
</dbReference>
<dbReference type="SUPFAM" id="SSF56112">
    <property type="entry name" value="Protein kinase-like (PK-like)"/>
    <property type="match status" value="1"/>
</dbReference>
<keyword evidence="7" id="KW-0067">ATP-binding</keyword>
<dbReference type="InterPro" id="IPR050940">
    <property type="entry name" value="Actin_reg-Ser/Thr_kinase"/>
</dbReference>